<dbReference type="RefSeq" id="WP_053430736.1">
    <property type="nucleotide sequence ID" value="NZ_CP040441.1"/>
</dbReference>
<gene>
    <name evidence="2" type="ORF">AMD02_06015</name>
</gene>
<comment type="caution">
    <text evidence="2">The sequence shown here is derived from an EMBL/GenBank/DDBJ whole genome shotgun (WGS) entry which is preliminary data.</text>
</comment>
<feature type="region of interest" description="Disordered" evidence="1">
    <location>
        <begin position="24"/>
        <end position="48"/>
    </location>
</feature>
<dbReference type="AlphaFoldDB" id="A0A0M0KI85"/>
<reference evidence="2" key="1">
    <citation type="submission" date="2015-08" db="EMBL/GenBank/DDBJ databases">
        <title>Complete DNA Sequence of Pseudomonas syringae pv. actinidiae, the Causal Agent of Kiwifruit Canker Disease.</title>
        <authorList>
            <person name="Rikkerink E.H.A."/>
            <person name="Fineran P.C."/>
        </authorList>
    </citation>
    <scope>NUCLEOTIDE SEQUENCE</scope>
    <source>
        <strain evidence="2">DSM 13666</strain>
    </source>
</reference>
<name>A0A0M0KI85_ALKHA</name>
<accession>A0A0M0KI85</accession>
<dbReference type="PROSITE" id="PS51257">
    <property type="entry name" value="PROKAR_LIPOPROTEIN"/>
    <property type="match status" value="1"/>
</dbReference>
<protein>
    <submittedName>
        <fullName evidence="2">Uncharacterized protein</fullName>
    </submittedName>
</protein>
<evidence type="ECO:0000313" key="2">
    <source>
        <dbReference type="EMBL" id="KOO38464.1"/>
    </source>
</evidence>
<evidence type="ECO:0000256" key="1">
    <source>
        <dbReference type="SAM" id="MobiDB-lite"/>
    </source>
</evidence>
<dbReference type="EMBL" id="LILD01000001">
    <property type="protein sequence ID" value="KOO38464.1"/>
    <property type="molecule type" value="Genomic_DNA"/>
</dbReference>
<sequence>MDFVKKLLTGVFLTSIILTGCQQETTSTKEESTNDESTDDTYSKDSEEMERRFNEDSEIWIYSIDADVEYNFEGLDVNLDKIYLSSDSDPYIAIKVNYLNKSHNKFTVYPDLARITLSTGEEISALDSVYSFEDGSHELERKGDTFSGFFVWKRSFSDVDDIKEISLDWSHHLNPDSDHRDYENFNYTFTIAD</sequence>
<organism evidence="2">
    <name type="scientific">Halalkalibacterium halodurans</name>
    <name type="common">Bacillus halodurans</name>
    <dbReference type="NCBI Taxonomy" id="86665"/>
    <lineage>
        <taxon>Bacteria</taxon>
        <taxon>Bacillati</taxon>
        <taxon>Bacillota</taxon>
        <taxon>Bacilli</taxon>
        <taxon>Bacillales</taxon>
        <taxon>Bacillaceae</taxon>
        <taxon>Halalkalibacterium (ex Joshi et al. 2022)</taxon>
    </lineage>
</organism>
<dbReference type="PATRIC" id="fig|136160.3.peg.1500"/>
<proteinExistence type="predicted"/>
<dbReference type="GeneID" id="87598268"/>